<dbReference type="GO" id="GO:0043565">
    <property type="term" value="F:sequence-specific DNA binding"/>
    <property type="evidence" value="ECO:0007669"/>
    <property type="project" value="InterPro"/>
</dbReference>
<dbReference type="PANTHER" id="PTHR43280">
    <property type="entry name" value="ARAC-FAMILY TRANSCRIPTIONAL REGULATOR"/>
    <property type="match status" value="1"/>
</dbReference>
<evidence type="ECO:0000256" key="3">
    <source>
        <dbReference type="ARBA" id="ARBA00023163"/>
    </source>
</evidence>
<evidence type="ECO:0000259" key="5">
    <source>
        <dbReference type="PROSITE" id="PS01124"/>
    </source>
</evidence>
<dbReference type="AlphaFoldDB" id="A0A942TJ75"/>
<dbReference type="InterPro" id="IPR001789">
    <property type="entry name" value="Sig_transdc_resp-reg_receiver"/>
</dbReference>
<evidence type="ECO:0000313" key="8">
    <source>
        <dbReference type="Proteomes" id="UP000681414"/>
    </source>
</evidence>
<accession>A0A942TJ75</accession>
<keyword evidence="2" id="KW-0238">DNA-binding</keyword>
<dbReference type="PROSITE" id="PS00041">
    <property type="entry name" value="HTH_ARAC_FAMILY_1"/>
    <property type="match status" value="1"/>
</dbReference>
<organism evidence="7 8">
    <name type="scientific">Lederbergia citri</name>
    <dbReference type="NCBI Taxonomy" id="2833580"/>
    <lineage>
        <taxon>Bacteria</taxon>
        <taxon>Bacillati</taxon>
        <taxon>Bacillota</taxon>
        <taxon>Bacilli</taxon>
        <taxon>Bacillales</taxon>
        <taxon>Bacillaceae</taxon>
        <taxon>Lederbergia</taxon>
    </lineage>
</organism>
<dbReference type="SUPFAM" id="SSF52172">
    <property type="entry name" value="CheY-like"/>
    <property type="match status" value="1"/>
</dbReference>
<gene>
    <name evidence="7" type="ORF">KHA97_21480</name>
</gene>
<dbReference type="CDD" id="cd17536">
    <property type="entry name" value="REC_YesN-like"/>
    <property type="match status" value="1"/>
</dbReference>
<comment type="caution">
    <text evidence="7">The sequence shown here is derived from an EMBL/GenBank/DDBJ whole genome shotgun (WGS) entry which is preliminary data.</text>
</comment>
<dbReference type="InterPro" id="IPR011006">
    <property type="entry name" value="CheY-like_superfamily"/>
</dbReference>
<dbReference type="SMART" id="SM00342">
    <property type="entry name" value="HTH_ARAC"/>
    <property type="match status" value="1"/>
</dbReference>
<dbReference type="GO" id="GO:0000160">
    <property type="term" value="P:phosphorelay signal transduction system"/>
    <property type="evidence" value="ECO:0007669"/>
    <property type="project" value="InterPro"/>
</dbReference>
<dbReference type="Pfam" id="PF12833">
    <property type="entry name" value="HTH_18"/>
    <property type="match status" value="1"/>
</dbReference>
<evidence type="ECO:0000256" key="4">
    <source>
        <dbReference type="PROSITE-ProRule" id="PRU00169"/>
    </source>
</evidence>
<name>A0A942TJ75_9BACI</name>
<feature type="modified residue" description="4-aspartylphosphate" evidence="4">
    <location>
        <position position="55"/>
    </location>
</feature>
<keyword evidence="3" id="KW-0804">Transcription</keyword>
<dbReference type="PROSITE" id="PS50110">
    <property type="entry name" value="RESPONSE_REGULATORY"/>
    <property type="match status" value="1"/>
</dbReference>
<evidence type="ECO:0000256" key="2">
    <source>
        <dbReference type="ARBA" id="ARBA00023125"/>
    </source>
</evidence>
<dbReference type="Gene3D" id="3.40.50.2300">
    <property type="match status" value="1"/>
</dbReference>
<evidence type="ECO:0000256" key="1">
    <source>
        <dbReference type="ARBA" id="ARBA00023015"/>
    </source>
</evidence>
<keyword evidence="1" id="KW-0805">Transcription regulation</keyword>
<proteinExistence type="predicted"/>
<dbReference type="SMART" id="SM00448">
    <property type="entry name" value="REC"/>
    <property type="match status" value="1"/>
</dbReference>
<dbReference type="PROSITE" id="PS01124">
    <property type="entry name" value="HTH_ARAC_FAMILY_2"/>
    <property type="match status" value="1"/>
</dbReference>
<reference evidence="7 8" key="1">
    <citation type="submission" date="2021-05" db="EMBL/GenBank/DDBJ databases">
        <title>Novel Bacillus species.</title>
        <authorList>
            <person name="Liu G."/>
        </authorList>
    </citation>
    <scope>NUCLEOTIDE SEQUENCE [LARGE SCALE GENOMIC DNA]</scope>
    <source>
        <strain evidence="8">FJAT-49780</strain>
    </source>
</reference>
<dbReference type="GO" id="GO:0003700">
    <property type="term" value="F:DNA-binding transcription factor activity"/>
    <property type="evidence" value="ECO:0007669"/>
    <property type="project" value="InterPro"/>
</dbReference>
<dbReference type="InterPro" id="IPR018062">
    <property type="entry name" value="HTH_AraC-typ_CS"/>
</dbReference>
<dbReference type="Pfam" id="PF00072">
    <property type="entry name" value="Response_reg"/>
    <property type="match status" value="1"/>
</dbReference>
<dbReference type="Proteomes" id="UP000681414">
    <property type="component" value="Unassembled WGS sequence"/>
</dbReference>
<dbReference type="PANTHER" id="PTHR43280:SF28">
    <property type="entry name" value="HTH-TYPE TRANSCRIPTIONAL ACTIVATOR RHAS"/>
    <property type="match status" value="1"/>
</dbReference>
<keyword evidence="4" id="KW-0597">Phosphoprotein</keyword>
<evidence type="ECO:0000259" key="6">
    <source>
        <dbReference type="PROSITE" id="PS50110"/>
    </source>
</evidence>
<dbReference type="InterPro" id="IPR018060">
    <property type="entry name" value="HTH_AraC"/>
</dbReference>
<dbReference type="SUPFAM" id="SSF46689">
    <property type="entry name" value="Homeodomain-like"/>
    <property type="match status" value="2"/>
</dbReference>
<dbReference type="Gene3D" id="1.10.10.60">
    <property type="entry name" value="Homeodomain-like"/>
    <property type="match status" value="2"/>
</dbReference>
<evidence type="ECO:0000313" key="7">
    <source>
        <dbReference type="EMBL" id="MBS4197622.1"/>
    </source>
</evidence>
<dbReference type="EMBL" id="JAGYPG010000004">
    <property type="protein sequence ID" value="MBS4197622.1"/>
    <property type="molecule type" value="Genomic_DNA"/>
</dbReference>
<sequence length="494" mass="58701">MLKIMLVDDEKSVLNGLAYILKKHCSEYEIMSMVQSAGEALQVLALTELDVVITDVMMHEMNGIELTKKIKNDYPHISVIVLSGYDDYEYVRNALKNGAFDYLLKPCRYQAIIEVLKNIEKEHFELQSENKKSKHGKILERLLNGQQELSSKWTTETSIHMAVISANKYVDKIFEKFYQELEYVHDTQRMDAVVFENLFVMILHNPVSVEVMKKKLYKYQQRFCSNGVSSIRMVFHSFNYYPKCLMDAYKNCKRIIEFMEFNELTCVMDDKSYTKMIEKQKSISITSYFTGNEVTRMLLGYDDSKLLDYLERNLNQLYHLDFYLDPIRLKREIIWEIAYIEKEIKQHKLEAELPDVIEEFKKIKTLRHLLNLLKRYAMSLYIQFQNKEDSPHYIRASIKYIELHYMEDITLQKVAETVYLNPWYLSSQFKKYTSKSFSEFLNQVRIRAAKELLRHKDLKVYQISEMVGFQDAAYFSTVFKHIEQISPKEFQKTI</sequence>
<feature type="domain" description="HTH araC/xylS-type" evidence="5">
    <location>
        <begin position="395"/>
        <end position="493"/>
    </location>
</feature>
<feature type="domain" description="Response regulatory" evidence="6">
    <location>
        <begin position="3"/>
        <end position="120"/>
    </location>
</feature>
<keyword evidence="8" id="KW-1185">Reference proteome</keyword>
<dbReference type="InterPro" id="IPR009057">
    <property type="entry name" value="Homeodomain-like_sf"/>
</dbReference>
<protein>
    <submittedName>
        <fullName evidence="7">Response regulator</fullName>
    </submittedName>
</protein>
<dbReference type="RefSeq" id="WP_213126836.1">
    <property type="nucleotide sequence ID" value="NZ_JAGYPG010000004.1"/>
</dbReference>